<protein>
    <submittedName>
        <fullName evidence="1">Uncharacterized protein</fullName>
    </submittedName>
</protein>
<gene>
    <name evidence="1" type="ORF">XDN619_LOCUS14971</name>
</gene>
<organism evidence="1 2">
    <name type="scientific">Rotaria magnacalcarata</name>
    <dbReference type="NCBI Taxonomy" id="392030"/>
    <lineage>
        <taxon>Eukaryota</taxon>
        <taxon>Metazoa</taxon>
        <taxon>Spiralia</taxon>
        <taxon>Gnathifera</taxon>
        <taxon>Rotifera</taxon>
        <taxon>Eurotatoria</taxon>
        <taxon>Bdelloidea</taxon>
        <taxon>Philodinida</taxon>
        <taxon>Philodinidae</taxon>
        <taxon>Rotaria</taxon>
    </lineage>
</organism>
<proteinExistence type="predicted"/>
<reference evidence="1" key="1">
    <citation type="submission" date="2021-02" db="EMBL/GenBank/DDBJ databases">
        <authorList>
            <person name="Nowell W R."/>
        </authorList>
    </citation>
    <scope>NUCLEOTIDE SEQUENCE</scope>
</reference>
<sequence length="86" mass="10278">MVTGQFVARQFVADISLQTIRRMDNTSHKCSWYIESSPHKDKKRRWRAKKKDQHHRTQVSLRRLLNASHQYSSGINENFMLFCVKN</sequence>
<comment type="caution">
    <text evidence="1">The sequence shown here is derived from an EMBL/GenBank/DDBJ whole genome shotgun (WGS) entry which is preliminary data.</text>
</comment>
<dbReference type="AlphaFoldDB" id="A0A816S7C9"/>
<dbReference type="Proteomes" id="UP000663887">
    <property type="component" value="Unassembled WGS sequence"/>
</dbReference>
<accession>A0A816S7C9</accession>
<evidence type="ECO:0000313" key="1">
    <source>
        <dbReference type="EMBL" id="CAF2082142.1"/>
    </source>
</evidence>
<evidence type="ECO:0000313" key="2">
    <source>
        <dbReference type="Proteomes" id="UP000663887"/>
    </source>
</evidence>
<name>A0A816S7C9_9BILA</name>
<dbReference type="EMBL" id="CAJNRG010006042">
    <property type="protein sequence ID" value="CAF2082142.1"/>
    <property type="molecule type" value="Genomic_DNA"/>
</dbReference>